<accession>A0A0F4VKS3</accession>
<evidence type="ECO:0000256" key="10">
    <source>
        <dbReference type="HAMAP-Rule" id="MF_00303"/>
    </source>
</evidence>
<evidence type="ECO:0000259" key="11">
    <source>
        <dbReference type="Pfam" id="PF00254"/>
    </source>
</evidence>
<dbReference type="Pfam" id="PF05698">
    <property type="entry name" value="Trigger_C"/>
    <property type="match status" value="1"/>
</dbReference>
<evidence type="ECO:0000313" key="14">
    <source>
        <dbReference type="EMBL" id="KJZ81302.1"/>
    </source>
</evidence>
<dbReference type="InterPro" id="IPR037041">
    <property type="entry name" value="Trigger_fac_C_sf"/>
</dbReference>
<keyword evidence="5 10" id="KW-0697">Rotamase</keyword>
<protein>
    <recommendedName>
        <fullName evidence="4 10">Trigger factor</fullName>
        <shortName evidence="10">TF</shortName>
        <ecNumber evidence="3 10">5.2.1.8</ecNumber>
    </recommendedName>
    <alternativeName>
        <fullName evidence="9 10">PPIase</fullName>
    </alternativeName>
</protein>
<evidence type="ECO:0000256" key="5">
    <source>
        <dbReference type="ARBA" id="ARBA00023110"/>
    </source>
</evidence>
<keyword evidence="10" id="KW-0131">Cell cycle</keyword>
<feature type="domain" description="Trigger factor ribosome-binding bacterial" evidence="12">
    <location>
        <begin position="1"/>
        <end position="152"/>
    </location>
</feature>
<dbReference type="Gene3D" id="3.30.70.1050">
    <property type="entry name" value="Trigger factor ribosome-binding domain"/>
    <property type="match status" value="1"/>
</dbReference>
<evidence type="ECO:0000256" key="4">
    <source>
        <dbReference type="ARBA" id="ARBA00016902"/>
    </source>
</evidence>
<keyword evidence="10 14" id="KW-0132">Cell division</keyword>
<dbReference type="PATRIC" id="fig|556287.8.peg.1187"/>
<dbReference type="PANTHER" id="PTHR30560:SF3">
    <property type="entry name" value="TRIGGER FACTOR-LIKE PROTEIN TIG, CHLOROPLASTIC"/>
    <property type="match status" value="1"/>
</dbReference>
<feature type="domain" description="PPIase FKBP-type" evidence="11">
    <location>
        <begin position="166"/>
        <end position="241"/>
    </location>
</feature>
<name>A0A0F4VKS3_9HYPH</name>
<reference evidence="14 15" key="1">
    <citation type="journal article" date="2015" name="Phytopathology">
        <title>Genomes of Candidatus Liberibacter solanacearum haplotype A from New Zealand and the USA suggest significant genome plasticity in the species.</title>
        <authorList>
            <person name="Thompson S.M."/>
            <person name="Johnson C.P."/>
            <person name="Lu A.Y."/>
            <person name="Frampton R.A."/>
            <person name="Sullivan K.L."/>
            <person name="Fiers M.W."/>
            <person name="Crowhurst R.N."/>
            <person name="Pitman A.R."/>
            <person name="Scott I."/>
            <person name="Gudmestad N.C."/>
            <person name="Smith G.R."/>
        </authorList>
    </citation>
    <scope>NUCLEOTIDE SEQUENCE [LARGE SCALE GENOMIC DNA]</scope>
    <source>
        <strain evidence="14 15">LsoNZ1</strain>
    </source>
</reference>
<dbReference type="InterPro" id="IPR046357">
    <property type="entry name" value="PPIase_dom_sf"/>
</dbReference>
<organism evidence="14 15">
    <name type="scientific">Candidatus Liberibacter solanacearum</name>
    <dbReference type="NCBI Taxonomy" id="556287"/>
    <lineage>
        <taxon>Bacteria</taxon>
        <taxon>Pseudomonadati</taxon>
        <taxon>Pseudomonadota</taxon>
        <taxon>Alphaproteobacteria</taxon>
        <taxon>Hyphomicrobiales</taxon>
        <taxon>Rhizobiaceae</taxon>
        <taxon>Liberibacter</taxon>
    </lineage>
</organism>
<dbReference type="InterPro" id="IPR036611">
    <property type="entry name" value="Trigger_fac_ribosome-bd_sf"/>
</dbReference>
<dbReference type="GO" id="GO:0051301">
    <property type="term" value="P:cell division"/>
    <property type="evidence" value="ECO:0007669"/>
    <property type="project" value="UniProtKB-KW"/>
</dbReference>
<dbReference type="GO" id="GO:0043022">
    <property type="term" value="F:ribosome binding"/>
    <property type="evidence" value="ECO:0007669"/>
    <property type="project" value="TreeGrafter"/>
</dbReference>
<evidence type="ECO:0000256" key="7">
    <source>
        <dbReference type="ARBA" id="ARBA00023235"/>
    </source>
</evidence>
<dbReference type="Gene3D" id="3.10.50.40">
    <property type="match status" value="1"/>
</dbReference>
<keyword evidence="15" id="KW-1185">Reference proteome</keyword>
<dbReference type="PIRSF" id="PIRSF003095">
    <property type="entry name" value="Trigger_factor"/>
    <property type="match status" value="1"/>
</dbReference>
<dbReference type="PANTHER" id="PTHR30560">
    <property type="entry name" value="TRIGGER FACTOR CHAPERONE AND PEPTIDYL-PROLYL CIS/TRANS ISOMERASE"/>
    <property type="match status" value="1"/>
</dbReference>
<dbReference type="SUPFAM" id="SSF109998">
    <property type="entry name" value="Triger factor/SurA peptide-binding domain-like"/>
    <property type="match status" value="1"/>
</dbReference>
<dbReference type="RefSeq" id="WP_045960978.1">
    <property type="nucleotide sequence ID" value="NZ_JMTK01000005.1"/>
</dbReference>
<dbReference type="InterPro" id="IPR008881">
    <property type="entry name" value="Trigger_fac_ribosome-bd_bac"/>
</dbReference>
<evidence type="ECO:0000256" key="2">
    <source>
        <dbReference type="ARBA" id="ARBA00005464"/>
    </source>
</evidence>
<dbReference type="HAMAP" id="MF_00303">
    <property type="entry name" value="Trigger_factor_Tig"/>
    <property type="match status" value="1"/>
</dbReference>
<comment type="similarity">
    <text evidence="2 10">Belongs to the FKBP-type PPIase family. Tig subfamily.</text>
</comment>
<dbReference type="EC" id="5.2.1.8" evidence="3 10"/>
<comment type="catalytic activity">
    <reaction evidence="1 10">
        <text>[protein]-peptidylproline (omega=180) = [protein]-peptidylproline (omega=0)</text>
        <dbReference type="Rhea" id="RHEA:16237"/>
        <dbReference type="Rhea" id="RHEA-COMP:10747"/>
        <dbReference type="Rhea" id="RHEA-COMP:10748"/>
        <dbReference type="ChEBI" id="CHEBI:83833"/>
        <dbReference type="ChEBI" id="CHEBI:83834"/>
        <dbReference type="EC" id="5.2.1.8"/>
    </reaction>
</comment>
<evidence type="ECO:0000259" key="12">
    <source>
        <dbReference type="Pfam" id="PF05697"/>
    </source>
</evidence>
<evidence type="ECO:0000256" key="1">
    <source>
        <dbReference type="ARBA" id="ARBA00000971"/>
    </source>
</evidence>
<keyword evidence="10" id="KW-0963">Cytoplasm</keyword>
<dbReference type="AlphaFoldDB" id="A0A0F4VKS3"/>
<dbReference type="SUPFAM" id="SSF54534">
    <property type="entry name" value="FKBP-like"/>
    <property type="match status" value="1"/>
</dbReference>
<keyword evidence="6 10" id="KW-0143">Chaperone</keyword>
<dbReference type="InterPro" id="IPR027304">
    <property type="entry name" value="Trigger_fact/SurA_dom_sf"/>
</dbReference>
<evidence type="ECO:0000256" key="3">
    <source>
        <dbReference type="ARBA" id="ARBA00013194"/>
    </source>
</evidence>
<comment type="subcellular location">
    <subcellularLocation>
        <location evidence="10">Cytoplasm</location>
    </subcellularLocation>
    <text evidence="10">About half TF is bound to the ribosome near the polypeptide exit tunnel while the other half is free in the cytoplasm.</text>
</comment>
<dbReference type="Pfam" id="PF00254">
    <property type="entry name" value="FKBP_C"/>
    <property type="match status" value="1"/>
</dbReference>
<dbReference type="Pfam" id="PF05697">
    <property type="entry name" value="Trigger_N"/>
    <property type="match status" value="1"/>
</dbReference>
<dbReference type="NCBIfam" id="TIGR00115">
    <property type="entry name" value="tig"/>
    <property type="match status" value="1"/>
</dbReference>
<dbReference type="GO" id="GO:0005737">
    <property type="term" value="C:cytoplasm"/>
    <property type="evidence" value="ECO:0007669"/>
    <property type="project" value="UniProtKB-SubCell"/>
</dbReference>
<sequence>MQIIEKFSEGLNRELDVVIPSNQLTESFNKRLEDIRSTAHIKGFRPGKVPFSHIKSIYGKSILSEIIDDLIKKTVPEVLSKRDERAAMRPKITINEGDEEETTSRLMDGSIDLKLGLSYDILPKIEINLFDDLQITRDVCEIDDKEIDKHMSDIAEKNIAFEVKEKEAAIGDRITVDYTLSVDDVVLKDHSKENIQFIVGSEELFPETTNTLVDLKAGEHKEIERVFPEDHSIKDLAGKKVKLNFSIKEVSSPLPAIVNDDLAIRLGFESEAIMRDFFSNQIKKQSEVAVRQKLKRQVIDYLNEKYIFDIPQSLLDNEYNGILQQIRSEMNPSGNDMQNNDSIKEEDLQDYRVLAERRVRAGIVLGTIGEKNSIEVTEEEIKSALYQQLSRFPGHEKKMLDYFQNSPNAIAELRAPIFEEKVIDYILKNAQIVDKKVTIEQLFSYSDESSQDEVSNEIS</sequence>
<dbReference type="EMBL" id="JMTK01000005">
    <property type="protein sequence ID" value="KJZ81302.1"/>
    <property type="molecule type" value="Genomic_DNA"/>
</dbReference>
<feature type="domain" description="Trigger factor C-terminal" evidence="13">
    <location>
        <begin position="275"/>
        <end position="427"/>
    </location>
</feature>
<proteinExistence type="inferred from homology"/>
<dbReference type="InterPro" id="IPR005215">
    <property type="entry name" value="Trig_fac"/>
</dbReference>
<dbReference type="SUPFAM" id="SSF102735">
    <property type="entry name" value="Trigger factor ribosome-binding domain"/>
    <property type="match status" value="1"/>
</dbReference>
<dbReference type="GO" id="GO:0043335">
    <property type="term" value="P:protein unfolding"/>
    <property type="evidence" value="ECO:0007669"/>
    <property type="project" value="TreeGrafter"/>
</dbReference>
<evidence type="ECO:0000313" key="15">
    <source>
        <dbReference type="Proteomes" id="UP000033731"/>
    </source>
</evidence>
<dbReference type="GO" id="GO:0051083">
    <property type="term" value="P:'de novo' cotranslational protein folding"/>
    <property type="evidence" value="ECO:0007669"/>
    <property type="project" value="TreeGrafter"/>
</dbReference>
<dbReference type="InterPro" id="IPR008880">
    <property type="entry name" value="Trigger_fac_C"/>
</dbReference>
<evidence type="ECO:0000256" key="9">
    <source>
        <dbReference type="ARBA" id="ARBA00029986"/>
    </source>
</evidence>
<dbReference type="Proteomes" id="UP000033731">
    <property type="component" value="Unassembled WGS sequence"/>
</dbReference>
<evidence type="ECO:0000256" key="6">
    <source>
        <dbReference type="ARBA" id="ARBA00023186"/>
    </source>
</evidence>
<evidence type="ECO:0000256" key="8">
    <source>
        <dbReference type="ARBA" id="ARBA00024849"/>
    </source>
</evidence>
<comment type="function">
    <text evidence="8 10">Involved in protein export. Acts as a chaperone by maintaining the newly synthesized protein in an open conformation. Functions as a peptidyl-prolyl cis-trans isomerase.</text>
</comment>
<dbReference type="Gene3D" id="1.10.3120.10">
    <property type="entry name" value="Trigger factor, C-terminal domain"/>
    <property type="match status" value="1"/>
</dbReference>
<dbReference type="GO" id="GO:0044183">
    <property type="term" value="F:protein folding chaperone"/>
    <property type="evidence" value="ECO:0007669"/>
    <property type="project" value="TreeGrafter"/>
</dbReference>
<dbReference type="InterPro" id="IPR001179">
    <property type="entry name" value="PPIase_FKBP_dom"/>
</dbReference>
<dbReference type="GO" id="GO:0015031">
    <property type="term" value="P:protein transport"/>
    <property type="evidence" value="ECO:0007669"/>
    <property type="project" value="UniProtKB-UniRule"/>
</dbReference>
<comment type="domain">
    <text evidence="10">Consists of 3 domains; the N-terminus binds the ribosome, the middle domain has PPIase activity, while the C-terminus has intrinsic chaperone activity on its own.</text>
</comment>
<evidence type="ECO:0000259" key="13">
    <source>
        <dbReference type="Pfam" id="PF05698"/>
    </source>
</evidence>
<dbReference type="GO" id="GO:0003755">
    <property type="term" value="F:peptidyl-prolyl cis-trans isomerase activity"/>
    <property type="evidence" value="ECO:0007669"/>
    <property type="project" value="UniProtKB-UniRule"/>
</dbReference>
<keyword evidence="7 10" id="KW-0413">Isomerase</keyword>
<gene>
    <name evidence="10" type="primary">tig</name>
    <name evidence="14" type="ORF">DJ66_1186</name>
</gene>
<comment type="caution">
    <text evidence="14">The sequence shown here is derived from an EMBL/GenBank/DDBJ whole genome shotgun (WGS) entry which is preliminary data.</text>
</comment>